<protein>
    <recommendedName>
        <fullName evidence="11">Vacuolar cation/proton exchanger</fullName>
    </recommendedName>
</protein>
<feature type="transmembrane region" description="Helical" evidence="11">
    <location>
        <begin position="425"/>
        <end position="444"/>
    </location>
</feature>
<feature type="transmembrane region" description="Helical" evidence="11">
    <location>
        <begin position="148"/>
        <end position="169"/>
    </location>
</feature>
<keyword evidence="6 11" id="KW-0812">Transmembrane</keyword>
<feature type="transmembrane region" description="Helical" evidence="11">
    <location>
        <begin position="334"/>
        <end position="357"/>
    </location>
</feature>
<dbReference type="InterPro" id="IPR004837">
    <property type="entry name" value="NaCa_Exmemb"/>
</dbReference>
<proteinExistence type="inferred from homology"/>
<evidence type="ECO:0000256" key="7">
    <source>
        <dbReference type="ARBA" id="ARBA00022837"/>
    </source>
</evidence>
<keyword evidence="11" id="KW-0926">Vacuole</keyword>
<keyword evidence="3 11" id="KW-0813">Transport</keyword>
<comment type="caution">
    <text evidence="13">The sequence shown here is derived from an EMBL/GenBank/DDBJ whole genome shotgun (WGS) entry which is preliminary data.</text>
</comment>
<evidence type="ECO:0000313" key="14">
    <source>
        <dbReference type="Proteomes" id="UP000232323"/>
    </source>
</evidence>
<feature type="transmembrane region" description="Helical" evidence="11">
    <location>
        <begin position="250"/>
        <end position="273"/>
    </location>
</feature>
<dbReference type="Proteomes" id="UP000232323">
    <property type="component" value="Unassembled WGS sequence"/>
</dbReference>
<comment type="similarity">
    <text evidence="2">Belongs to the Ca(2+):cation antiporter (CaCA) (TC 2.A.19) family. Cation/proton exchanger (CAX) subfamily.</text>
</comment>
<feature type="domain" description="Sodium/calcium exchanger membrane region" evidence="12">
    <location>
        <begin position="301"/>
        <end position="441"/>
    </location>
</feature>
<dbReference type="GO" id="GO:0015369">
    <property type="term" value="F:calcium:proton antiporter activity"/>
    <property type="evidence" value="ECO:0007669"/>
    <property type="project" value="UniProtKB-UniRule"/>
</dbReference>
<feature type="transmembrane region" description="Helical" evidence="11">
    <location>
        <begin position="216"/>
        <end position="238"/>
    </location>
</feature>
<dbReference type="Pfam" id="PF01699">
    <property type="entry name" value="Na_Ca_ex"/>
    <property type="match status" value="2"/>
</dbReference>
<evidence type="ECO:0000256" key="10">
    <source>
        <dbReference type="ARBA" id="ARBA00023136"/>
    </source>
</evidence>
<keyword evidence="7 11" id="KW-0106">Calcium</keyword>
<dbReference type="PANTHER" id="PTHR31503">
    <property type="entry name" value="VACUOLAR CALCIUM ION TRANSPORTER"/>
    <property type="match status" value="1"/>
</dbReference>
<evidence type="ECO:0000256" key="2">
    <source>
        <dbReference type="ARBA" id="ARBA00008248"/>
    </source>
</evidence>
<sequence length="445" mass="47478">MPSKSMTKALIAVRAAVRMKILLRRLGETQEDATPLLRDAPKMLSERIAVAKISLRPASSAAQSIDVSTPRSQVSVNWMYNDLFAIHALLTASALNLLLLVIPLALASGILGWGALPTFWLNLLSLIPLALVLGDVTEDLALRFGNIIGGLLNATFGNIVEVILSVAALEKGLYVVVASSLVGSVLSNLLLVLGCCFFFGGLYYKVQTFNATSNRACSSLLFLAAIGVAIPTAAKNILMGDSSVDSEQTILWISRGTAIILFACYLCYLYFQLQTHADLFDGEHDDEEVEEEPMLTTTAATLLLASISVLVAIHSEYLTGSIEEVSADTGMSQAFIGMIVLPIAGNACEHMAAIVVATKNKMELSLGIAIGSSLQISLCVLPFVVLVGWATGHAMTLALDLFIVVALVLSVIHANFITADATSHWLMGVALIAVYLLIALAYFFQ</sequence>
<feature type="transmembrane region" description="Helical" evidence="11">
    <location>
        <begin position="181"/>
        <end position="204"/>
    </location>
</feature>
<dbReference type="InterPro" id="IPR044880">
    <property type="entry name" value="NCX_ion-bd_dom_sf"/>
</dbReference>
<dbReference type="NCBIfam" id="TIGR00378">
    <property type="entry name" value="cax"/>
    <property type="match status" value="1"/>
</dbReference>
<evidence type="ECO:0000256" key="11">
    <source>
        <dbReference type="RuleBase" id="RU365028"/>
    </source>
</evidence>
<feature type="domain" description="Sodium/calcium exchanger membrane region" evidence="12">
    <location>
        <begin position="118"/>
        <end position="273"/>
    </location>
</feature>
<reference evidence="13 14" key="1">
    <citation type="submission" date="2017-08" db="EMBL/GenBank/DDBJ databases">
        <title>Acidophilic green algal genome provides insights into adaptation to an acidic environment.</title>
        <authorList>
            <person name="Hirooka S."/>
            <person name="Hirose Y."/>
            <person name="Kanesaki Y."/>
            <person name="Higuchi S."/>
            <person name="Fujiwara T."/>
            <person name="Onuma R."/>
            <person name="Era A."/>
            <person name="Ohbayashi R."/>
            <person name="Uzuka A."/>
            <person name="Nozaki H."/>
            <person name="Yoshikawa H."/>
            <person name="Miyagishima S.Y."/>
        </authorList>
    </citation>
    <scope>NUCLEOTIDE SEQUENCE [LARGE SCALE GENOMIC DNA]</scope>
    <source>
        <strain evidence="13 14">NIES-2499</strain>
    </source>
</reference>
<feature type="transmembrane region" description="Helical" evidence="11">
    <location>
        <begin position="294"/>
        <end position="314"/>
    </location>
</feature>
<keyword evidence="8 11" id="KW-1133">Transmembrane helix</keyword>
<keyword evidence="9 11" id="KW-0406">Ion transport</keyword>
<evidence type="ECO:0000256" key="5">
    <source>
        <dbReference type="ARBA" id="ARBA00022568"/>
    </source>
</evidence>
<dbReference type="NCBIfam" id="TIGR00846">
    <property type="entry name" value="caca2"/>
    <property type="match status" value="1"/>
</dbReference>
<gene>
    <name evidence="13" type="ORF">CEUSTIGMA_g1579.t1</name>
</gene>
<accession>A0A250WU86</accession>
<evidence type="ECO:0000256" key="6">
    <source>
        <dbReference type="ARBA" id="ARBA00022692"/>
    </source>
</evidence>
<dbReference type="PANTHER" id="PTHR31503:SF22">
    <property type="entry name" value="VACUOLAR CALCIUM ION TRANSPORTER"/>
    <property type="match status" value="1"/>
</dbReference>
<feature type="transmembrane region" description="Helical" evidence="11">
    <location>
        <begin position="397"/>
        <end position="418"/>
    </location>
</feature>
<evidence type="ECO:0000256" key="1">
    <source>
        <dbReference type="ARBA" id="ARBA00004127"/>
    </source>
</evidence>
<dbReference type="InterPro" id="IPR004798">
    <property type="entry name" value="CAX-like"/>
</dbReference>
<organism evidence="13 14">
    <name type="scientific">Chlamydomonas eustigma</name>
    <dbReference type="NCBI Taxonomy" id="1157962"/>
    <lineage>
        <taxon>Eukaryota</taxon>
        <taxon>Viridiplantae</taxon>
        <taxon>Chlorophyta</taxon>
        <taxon>core chlorophytes</taxon>
        <taxon>Chlorophyceae</taxon>
        <taxon>CS clade</taxon>
        <taxon>Chlamydomonadales</taxon>
        <taxon>Chlamydomonadaceae</taxon>
        <taxon>Chlamydomonas</taxon>
    </lineage>
</organism>
<evidence type="ECO:0000256" key="8">
    <source>
        <dbReference type="ARBA" id="ARBA00022989"/>
    </source>
</evidence>
<dbReference type="InterPro" id="IPR004713">
    <property type="entry name" value="CaH_exchang"/>
</dbReference>
<evidence type="ECO:0000256" key="3">
    <source>
        <dbReference type="ARBA" id="ARBA00022448"/>
    </source>
</evidence>
<dbReference type="GO" id="GO:0009705">
    <property type="term" value="C:plant-type vacuole membrane"/>
    <property type="evidence" value="ECO:0007669"/>
    <property type="project" value="TreeGrafter"/>
</dbReference>
<feature type="transmembrane region" description="Helical" evidence="11">
    <location>
        <begin position="88"/>
        <end position="113"/>
    </location>
</feature>
<name>A0A250WU86_9CHLO</name>
<feature type="transmembrane region" description="Helical" evidence="11">
    <location>
        <begin position="119"/>
        <end position="136"/>
    </location>
</feature>
<keyword evidence="10 11" id="KW-0472">Membrane</keyword>
<evidence type="ECO:0000259" key="12">
    <source>
        <dbReference type="Pfam" id="PF01699"/>
    </source>
</evidence>
<dbReference type="EMBL" id="BEGY01000006">
    <property type="protein sequence ID" value="GAX74130.1"/>
    <property type="molecule type" value="Genomic_DNA"/>
</dbReference>
<keyword evidence="4 11" id="KW-0050">Antiport</keyword>
<comment type="function">
    <text evidence="11">Vacuolar cation/proton exchanger (CAX). Translocates Ca(2+) and other metal ions into vacuoles using the proton gradient formed by H(+)-ATPase and H(+)-pyrophosphatase.</text>
</comment>
<keyword evidence="5 11" id="KW-0109">Calcium transport</keyword>
<dbReference type="GO" id="GO:0006874">
    <property type="term" value="P:intracellular calcium ion homeostasis"/>
    <property type="evidence" value="ECO:0007669"/>
    <property type="project" value="TreeGrafter"/>
</dbReference>
<dbReference type="OrthoDB" id="1699231at2759"/>
<dbReference type="Gene3D" id="1.20.1420.30">
    <property type="entry name" value="NCX, central ion-binding region"/>
    <property type="match status" value="1"/>
</dbReference>
<dbReference type="GO" id="GO:0012505">
    <property type="term" value="C:endomembrane system"/>
    <property type="evidence" value="ECO:0007669"/>
    <property type="project" value="UniProtKB-SubCell"/>
</dbReference>
<evidence type="ECO:0000256" key="9">
    <source>
        <dbReference type="ARBA" id="ARBA00023065"/>
    </source>
</evidence>
<evidence type="ECO:0000256" key="4">
    <source>
        <dbReference type="ARBA" id="ARBA00022449"/>
    </source>
</evidence>
<comment type="subcellular location">
    <subcellularLocation>
        <location evidence="1">Endomembrane system</location>
        <topology evidence="1">Multi-pass membrane protein</topology>
    </subcellularLocation>
    <subcellularLocation>
        <location evidence="11">Vacuole membrane</location>
    </subcellularLocation>
</comment>
<dbReference type="AlphaFoldDB" id="A0A250WU86"/>
<feature type="transmembrane region" description="Helical" evidence="11">
    <location>
        <begin position="364"/>
        <end position="391"/>
    </location>
</feature>
<keyword evidence="14" id="KW-1185">Reference proteome</keyword>
<evidence type="ECO:0000313" key="13">
    <source>
        <dbReference type="EMBL" id="GAX74130.1"/>
    </source>
</evidence>